<evidence type="ECO:0000256" key="1">
    <source>
        <dbReference type="ARBA" id="ARBA00004776"/>
    </source>
</evidence>
<dbReference type="OrthoDB" id="9771846at2"/>
<dbReference type="Gene3D" id="3.90.550.10">
    <property type="entry name" value="Spore Coat Polysaccharide Biosynthesis Protein SpsA, Chain A"/>
    <property type="match status" value="1"/>
</dbReference>
<dbReference type="GO" id="GO:0016757">
    <property type="term" value="F:glycosyltransferase activity"/>
    <property type="evidence" value="ECO:0007669"/>
    <property type="project" value="UniProtKB-KW"/>
</dbReference>
<dbReference type="AlphaFoldDB" id="A0A4Y9FV83"/>
<evidence type="ECO:0000256" key="2">
    <source>
        <dbReference type="ARBA" id="ARBA00006739"/>
    </source>
</evidence>
<keyword evidence="3" id="KW-0328">Glycosyltransferase</keyword>
<comment type="caution">
    <text evidence="7">The sequence shown here is derived from an EMBL/GenBank/DDBJ whole genome shotgun (WGS) entry which is preliminary data.</text>
</comment>
<evidence type="ECO:0000259" key="6">
    <source>
        <dbReference type="Pfam" id="PF00535"/>
    </source>
</evidence>
<feature type="domain" description="Glycosyltransferase 2-like" evidence="6">
    <location>
        <begin position="18"/>
        <end position="130"/>
    </location>
</feature>
<feature type="region of interest" description="Disordered" evidence="5">
    <location>
        <begin position="134"/>
        <end position="156"/>
    </location>
</feature>
<feature type="region of interest" description="Disordered" evidence="5">
    <location>
        <begin position="198"/>
        <end position="247"/>
    </location>
</feature>
<sequence length="272" mass="28224">MPDPGRFARTGRAEIAAIVVTYGSPAHLETLLAGLREEARDVALRVIVADNSPDDTTLRVARAHPDVLAVATGGNLGYAGGINCALEHIGDSEAVLILNPDLRVHAGALRTMLGRLRGDPRRGAVVPRIVDEHRAACSSSPTSGASSARRHTGSDVSDARVCACSARASLSSDSRSANAGADAASAAAASSVVSKRSAAARRASTSPTASVPRTPSQTTQSTMSAARPTATRPTIRRHDFDGGPPAAGVLPVVSRRFTFGVAVERWRTRVRP</sequence>
<dbReference type="EMBL" id="SPQB01000025">
    <property type="protein sequence ID" value="TFU32450.1"/>
    <property type="molecule type" value="Genomic_DNA"/>
</dbReference>
<accession>A0A4Y9FV83</accession>
<dbReference type="InterPro" id="IPR001173">
    <property type="entry name" value="Glyco_trans_2-like"/>
</dbReference>
<comment type="pathway">
    <text evidence="1">Cell wall biogenesis; cell wall polysaccharide biosynthesis.</text>
</comment>
<evidence type="ECO:0000256" key="3">
    <source>
        <dbReference type="ARBA" id="ARBA00022676"/>
    </source>
</evidence>
<dbReference type="InterPro" id="IPR029044">
    <property type="entry name" value="Nucleotide-diphossugar_trans"/>
</dbReference>
<protein>
    <submittedName>
        <fullName evidence="7">Glycosyltransferase</fullName>
    </submittedName>
</protein>
<keyword evidence="4 7" id="KW-0808">Transferase</keyword>
<feature type="compositionally biased region" description="Low complexity" evidence="5">
    <location>
        <begin position="136"/>
        <end position="147"/>
    </location>
</feature>
<evidence type="ECO:0000313" key="8">
    <source>
        <dbReference type="Proteomes" id="UP000298358"/>
    </source>
</evidence>
<dbReference type="Pfam" id="PF00535">
    <property type="entry name" value="Glycos_transf_2"/>
    <property type="match status" value="1"/>
</dbReference>
<keyword evidence="8" id="KW-1185">Reference proteome</keyword>
<feature type="compositionally biased region" description="Polar residues" evidence="5">
    <location>
        <begin position="211"/>
        <end position="224"/>
    </location>
</feature>
<evidence type="ECO:0000256" key="5">
    <source>
        <dbReference type="SAM" id="MobiDB-lite"/>
    </source>
</evidence>
<dbReference type="Proteomes" id="UP000298358">
    <property type="component" value="Unassembled WGS sequence"/>
</dbReference>
<feature type="compositionally biased region" description="Low complexity" evidence="5">
    <location>
        <begin position="198"/>
        <end position="210"/>
    </location>
</feature>
<evidence type="ECO:0000313" key="7">
    <source>
        <dbReference type="EMBL" id="TFU32450.1"/>
    </source>
</evidence>
<comment type="similarity">
    <text evidence="2">Belongs to the glycosyltransferase 2 family.</text>
</comment>
<gene>
    <name evidence="7" type="ORF">E4U02_10575</name>
</gene>
<organism evidence="7 8">
    <name type="scientific">Microbacterium paludicola</name>
    <dbReference type="NCBI Taxonomy" id="300019"/>
    <lineage>
        <taxon>Bacteria</taxon>
        <taxon>Bacillati</taxon>
        <taxon>Actinomycetota</taxon>
        <taxon>Actinomycetes</taxon>
        <taxon>Micrococcales</taxon>
        <taxon>Microbacteriaceae</taxon>
        <taxon>Microbacterium</taxon>
    </lineage>
</organism>
<name>A0A4Y9FV83_9MICO</name>
<dbReference type="PANTHER" id="PTHR43179:SF12">
    <property type="entry name" value="GALACTOFURANOSYLTRANSFERASE GLFT2"/>
    <property type="match status" value="1"/>
</dbReference>
<evidence type="ECO:0000256" key="4">
    <source>
        <dbReference type="ARBA" id="ARBA00022679"/>
    </source>
</evidence>
<dbReference type="RefSeq" id="WP_135114808.1">
    <property type="nucleotide sequence ID" value="NZ_JADGLL010000025.1"/>
</dbReference>
<dbReference type="SUPFAM" id="SSF53448">
    <property type="entry name" value="Nucleotide-diphospho-sugar transferases"/>
    <property type="match status" value="1"/>
</dbReference>
<reference evidence="7 8" key="1">
    <citation type="submission" date="2019-03" db="EMBL/GenBank/DDBJ databases">
        <title>Diversity of the mouse oral microbiome.</title>
        <authorList>
            <person name="Joseph S."/>
            <person name="Aduse-Opoku J."/>
            <person name="Curtis M."/>
            <person name="Wade W."/>
            <person name="Hashim A."/>
        </authorList>
    </citation>
    <scope>NUCLEOTIDE SEQUENCE [LARGE SCALE GENOMIC DNA]</scope>
    <source>
        <strain evidence="7 8">P1012</strain>
    </source>
</reference>
<dbReference type="PANTHER" id="PTHR43179">
    <property type="entry name" value="RHAMNOSYLTRANSFERASE WBBL"/>
    <property type="match status" value="1"/>
</dbReference>
<proteinExistence type="inferred from homology"/>